<dbReference type="AlphaFoldDB" id="A0A067PX95"/>
<dbReference type="HOGENOM" id="CLU_533235_0_0_1"/>
<dbReference type="InParanoid" id="A0A067PX95"/>
<feature type="compositionally biased region" description="Polar residues" evidence="1">
    <location>
        <begin position="210"/>
        <end position="233"/>
    </location>
</feature>
<evidence type="ECO:0000313" key="3">
    <source>
        <dbReference type="Proteomes" id="UP000027265"/>
    </source>
</evidence>
<sequence length="511" mass="57445">MIQEKMGFRLTEVPQLKNLKVPAPELYNGQDDIDIFEEWLQKLLRWLCLYRITGPELDYERLQILGQYVKGLAADWYNQEVDAPYRRVRAWSFESAIVGLHRRFLHKATAQHAVDKFYACKFSCSDGVASYYNNLLKHASRMVERPDDYTLRRKFLCGLPTNIAELLLHSRNISAEHSPVELILEEAIQMESSNRFLWSYQHQSTEETVNRSSRPEVSQNSTSNAVKHNSGSNSGAHKVIKVVRFCGNQRPSGSRFFDSVCQDTPGQNRDQPRPSFAAKPDEKKPAASGNSKGVTCFKCGCTGRYANDCQSSGSKPTEQMYAAQRVEDEVIISPDNKAPHHSENGLEAVLGDDMADPPLEEYDDEFVGGSQYDPDDVQASDVYYEYEYEEPAHPSDDMDASSVEYMHMMHVMDNAPSDIAFQFAMKDAEIEPGPSRSRMIKATGKGSRPTKTQQSKDCRTAYVDIGGSKAFGLFDTGSTTDSISPEFAHVARLKVFELENPASLQLRCVGS</sequence>
<evidence type="ECO:0000256" key="1">
    <source>
        <dbReference type="SAM" id="MobiDB-lite"/>
    </source>
</evidence>
<accession>A0A067PX95</accession>
<evidence type="ECO:0000313" key="2">
    <source>
        <dbReference type="EMBL" id="KDQ59354.1"/>
    </source>
</evidence>
<evidence type="ECO:0008006" key="4">
    <source>
        <dbReference type="Google" id="ProtNLM"/>
    </source>
</evidence>
<proteinExistence type="predicted"/>
<protein>
    <recommendedName>
        <fullName evidence="4">CCHC-type domain-containing protein</fullName>
    </recommendedName>
</protein>
<feature type="region of interest" description="Disordered" evidence="1">
    <location>
        <begin position="257"/>
        <end position="290"/>
    </location>
</feature>
<dbReference type="STRING" id="933084.A0A067PX95"/>
<dbReference type="EMBL" id="KL197716">
    <property type="protein sequence ID" value="KDQ59354.1"/>
    <property type="molecule type" value="Genomic_DNA"/>
</dbReference>
<dbReference type="Proteomes" id="UP000027265">
    <property type="component" value="Unassembled WGS sequence"/>
</dbReference>
<gene>
    <name evidence="2" type="ORF">JAAARDRAFT_192858</name>
</gene>
<name>A0A067PX95_9AGAM</name>
<reference evidence="3" key="1">
    <citation type="journal article" date="2014" name="Proc. Natl. Acad. Sci. U.S.A.">
        <title>Extensive sampling of basidiomycete genomes demonstrates inadequacy of the white-rot/brown-rot paradigm for wood decay fungi.</title>
        <authorList>
            <person name="Riley R."/>
            <person name="Salamov A.A."/>
            <person name="Brown D.W."/>
            <person name="Nagy L.G."/>
            <person name="Floudas D."/>
            <person name="Held B.W."/>
            <person name="Levasseur A."/>
            <person name="Lombard V."/>
            <person name="Morin E."/>
            <person name="Otillar R."/>
            <person name="Lindquist E.A."/>
            <person name="Sun H."/>
            <person name="LaButti K.M."/>
            <person name="Schmutz J."/>
            <person name="Jabbour D."/>
            <person name="Luo H."/>
            <person name="Baker S.E."/>
            <person name="Pisabarro A.G."/>
            <person name="Walton J.D."/>
            <person name="Blanchette R.A."/>
            <person name="Henrissat B."/>
            <person name="Martin F."/>
            <person name="Cullen D."/>
            <person name="Hibbett D.S."/>
            <person name="Grigoriev I.V."/>
        </authorList>
    </citation>
    <scope>NUCLEOTIDE SEQUENCE [LARGE SCALE GENOMIC DNA]</scope>
    <source>
        <strain evidence="3">MUCL 33604</strain>
    </source>
</reference>
<organism evidence="2 3">
    <name type="scientific">Jaapia argillacea MUCL 33604</name>
    <dbReference type="NCBI Taxonomy" id="933084"/>
    <lineage>
        <taxon>Eukaryota</taxon>
        <taxon>Fungi</taxon>
        <taxon>Dikarya</taxon>
        <taxon>Basidiomycota</taxon>
        <taxon>Agaricomycotina</taxon>
        <taxon>Agaricomycetes</taxon>
        <taxon>Agaricomycetidae</taxon>
        <taxon>Jaapiales</taxon>
        <taxon>Jaapiaceae</taxon>
        <taxon>Jaapia</taxon>
    </lineage>
</organism>
<dbReference type="OrthoDB" id="3269984at2759"/>
<feature type="region of interest" description="Disordered" evidence="1">
    <location>
        <begin position="207"/>
        <end position="233"/>
    </location>
</feature>
<feature type="region of interest" description="Disordered" evidence="1">
    <location>
        <begin position="434"/>
        <end position="457"/>
    </location>
</feature>
<keyword evidence="3" id="KW-1185">Reference proteome</keyword>